<proteinExistence type="predicted"/>
<keyword evidence="3" id="KW-1185">Reference proteome</keyword>
<evidence type="ECO:0000313" key="2">
    <source>
        <dbReference type="EMBL" id="QTR54661.1"/>
    </source>
</evidence>
<accession>A0A975FBP1</accession>
<keyword evidence="1" id="KW-1133">Transmembrane helix</keyword>
<sequence length="143" mass="15043">MDKTMLNPAQALAQAVDDATTRLTLWVMDHKKWVIAFALLAMLLLIAFNADAGTTGTEFKGIYDKLKDWTSGYLGKAIALFAFLLGLGIGVAKSSPIPAIAGIVFALFVAFGPAVLEGIATATLVYAPAIHEGMSVVAIVVMT</sequence>
<reference evidence="2" key="1">
    <citation type="submission" date="2021-04" db="EMBL/GenBank/DDBJ databases">
        <title>Genomics, taxonomy and metabolism of representatives of sulfur bacteria of the genus Thiothrix: Thiothrix fructosivorans QT, Thiothrix unzii A1T and three new species, Thiothrix subterranea sp. nov., Thiothrix litoralis sp. nov. and 'Candidatus Thiothrix anitrata' sp. nov.</title>
        <authorList>
            <person name="Ravin N.V."/>
            <person name="Smolyakov D."/>
            <person name="Rudenko T.S."/>
            <person name="Mardanov A.V."/>
            <person name="Beletsky A.V."/>
            <person name="Markov N.D."/>
            <person name="Fomenkov A.I."/>
            <person name="Roberts R.J."/>
            <person name="Karnachuk O.V."/>
            <person name="Novikov A."/>
            <person name="Grabovich M.Y."/>
        </authorList>
    </citation>
    <scope>NUCLEOTIDE SEQUENCE</scope>
    <source>
        <strain evidence="2">A1</strain>
    </source>
</reference>
<dbReference type="KEGG" id="tun:J9260_06115"/>
<name>A0A975FBP1_9GAMM</name>
<protein>
    <submittedName>
        <fullName evidence="2">Uncharacterized protein</fullName>
    </submittedName>
</protein>
<dbReference type="AlphaFoldDB" id="A0A975FBP1"/>
<evidence type="ECO:0000313" key="3">
    <source>
        <dbReference type="Proteomes" id="UP000672009"/>
    </source>
</evidence>
<dbReference type="RefSeq" id="WP_210220137.1">
    <property type="nucleotide sequence ID" value="NZ_CP072793.1"/>
</dbReference>
<gene>
    <name evidence="2" type="ORF">J9260_06115</name>
</gene>
<keyword evidence="1" id="KW-0812">Transmembrane</keyword>
<dbReference type="Proteomes" id="UP000672009">
    <property type="component" value="Chromosome"/>
</dbReference>
<organism evidence="2 3">
    <name type="scientific">Thiothrix unzii</name>
    <dbReference type="NCBI Taxonomy" id="111769"/>
    <lineage>
        <taxon>Bacteria</taxon>
        <taxon>Pseudomonadati</taxon>
        <taxon>Pseudomonadota</taxon>
        <taxon>Gammaproteobacteria</taxon>
        <taxon>Thiotrichales</taxon>
        <taxon>Thiotrichaceae</taxon>
        <taxon>Thiothrix</taxon>
    </lineage>
</organism>
<feature type="transmembrane region" description="Helical" evidence="1">
    <location>
        <begin position="97"/>
        <end position="116"/>
    </location>
</feature>
<dbReference type="NCBIfam" id="NF041281">
    <property type="entry name" value="TraA_gammapb"/>
    <property type="match status" value="1"/>
</dbReference>
<evidence type="ECO:0000256" key="1">
    <source>
        <dbReference type="SAM" id="Phobius"/>
    </source>
</evidence>
<feature type="transmembrane region" description="Helical" evidence="1">
    <location>
        <begin position="33"/>
        <end position="52"/>
    </location>
</feature>
<keyword evidence="1" id="KW-0472">Membrane</keyword>
<feature type="transmembrane region" description="Helical" evidence="1">
    <location>
        <begin position="73"/>
        <end position="91"/>
    </location>
</feature>
<dbReference type="EMBL" id="CP072793">
    <property type="protein sequence ID" value="QTR54661.1"/>
    <property type="molecule type" value="Genomic_DNA"/>
</dbReference>
<dbReference type="InterPro" id="IPR059173">
    <property type="entry name" value="TraA_dom"/>
</dbReference>